<keyword evidence="2 6" id="KW-0853">WD repeat</keyword>
<dbReference type="PROSITE" id="PS50082">
    <property type="entry name" value="WD_REPEATS_2"/>
    <property type="match status" value="2"/>
</dbReference>
<dbReference type="SMART" id="SM00320">
    <property type="entry name" value="WD40"/>
    <property type="match status" value="5"/>
</dbReference>
<dbReference type="AlphaFoldDB" id="A0A914GU72"/>
<sequence length="394" mass="44096">MLYNGKFLNKNFHADIPFELAGSFVENHRSTVYAVAFSSVTRPEATTYFATVGNNRVSVYLCPPEKGIKLVRQFEDQDAKDECYYAITWAYDLEKAQQMLVVGGFRGIIRVISPHNGRLHCALLGHGDSINELRTSPISPMIVASASKDLTARIWNISYSQCLAILGGTHGHRDQVISLDFDSTGFFLATASMDHAVKLWHIGEGTEVNQNIGASLSGHINAVRSVEMHFPVCHSRDQHTNYVDCVRIFGNFLFSKSCENCITLWKFGKFTECISGKGTLSCAETYAAHTVIMEMPHTEMWFIKMAIDPLLKFLVCGNEEGELRIWRLDQDKLPNRKSDFCLAAPSKELRKCIRQVAFSPDGQIMLCVGDAGIVSRYNLQEKEETDSDIELISG</sequence>
<dbReference type="PRINTS" id="PR00320">
    <property type="entry name" value="GPROTEINBRPT"/>
</dbReference>
<dbReference type="Gene3D" id="2.130.10.10">
    <property type="entry name" value="YVTN repeat-like/Quinoprotein amine dehydrogenase"/>
    <property type="match status" value="1"/>
</dbReference>
<proteinExistence type="inferred from homology"/>
<dbReference type="InterPro" id="IPR019775">
    <property type="entry name" value="WD40_repeat_CS"/>
</dbReference>
<evidence type="ECO:0000256" key="4">
    <source>
        <dbReference type="ARBA" id="ARBA00023015"/>
    </source>
</evidence>
<comment type="similarity">
    <text evidence="1">Belongs to the WD repeat ESC family.</text>
</comment>
<dbReference type="Proteomes" id="UP000887572">
    <property type="component" value="Unplaced"/>
</dbReference>
<protein>
    <submittedName>
        <fullName evidence="8">Uncharacterized protein</fullName>
    </submittedName>
</protein>
<feature type="repeat" description="WD" evidence="6">
    <location>
        <begin position="123"/>
        <end position="165"/>
    </location>
</feature>
<dbReference type="InterPro" id="IPR051243">
    <property type="entry name" value="PcG_WD-repeat"/>
</dbReference>
<dbReference type="SUPFAM" id="SSF50978">
    <property type="entry name" value="WD40 repeat-like"/>
    <property type="match status" value="1"/>
</dbReference>
<evidence type="ECO:0000256" key="2">
    <source>
        <dbReference type="ARBA" id="ARBA00022574"/>
    </source>
</evidence>
<dbReference type="InterPro" id="IPR036322">
    <property type="entry name" value="WD40_repeat_dom_sf"/>
</dbReference>
<evidence type="ECO:0000256" key="6">
    <source>
        <dbReference type="PROSITE-ProRule" id="PRU00221"/>
    </source>
</evidence>
<keyword evidence="4" id="KW-0805">Transcription regulation</keyword>
<reference evidence="8" key="1">
    <citation type="submission" date="2022-11" db="UniProtKB">
        <authorList>
            <consortium name="WormBaseParasite"/>
        </authorList>
    </citation>
    <scope>IDENTIFICATION</scope>
</reference>
<evidence type="ECO:0000256" key="3">
    <source>
        <dbReference type="ARBA" id="ARBA00022737"/>
    </source>
</evidence>
<dbReference type="InterPro" id="IPR001680">
    <property type="entry name" value="WD40_rpt"/>
</dbReference>
<dbReference type="InterPro" id="IPR020472">
    <property type="entry name" value="WD40_PAC1"/>
</dbReference>
<evidence type="ECO:0000256" key="5">
    <source>
        <dbReference type="ARBA" id="ARBA00023163"/>
    </source>
</evidence>
<feature type="repeat" description="WD" evidence="6">
    <location>
        <begin position="169"/>
        <end position="210"/>
    </location>
</feature>
<evidence type="ECO:0000256" key="1">
    <source>
        <dbReference type="ARBA" id="ARBA00008075"/>
    </source>
</evidence>
<dbReference type="PANTHER" id="PTHR10253">
    <property type="entry name" value="POLYCOMB PROTEIN"/>
    <property type="match status" value="1"/>
</dbReference>
<keyword evidence="5" id="KW-0804">Transcription</keyword>
<accession>A0A914GU72</accession>
<dbReference type="Pfam" id="PF00400">
    <property type="entry name" value="WD40"/>
    <property type="match status" value="2"/>
</dbReference>
<keyword evidence="3" id="KW-0677">Repeat</keyword>
<dbReference type="PROSITE" id="PS00678">
    <property type="entry name" value="WD_REPEATS_1"/>
    <property type="match status" value="1"/>
</dbReference>
<dbReference type="PROSITE" id="PS50294">
    <property type="entry name" value="WD_REPEATS_REGION"/>
    <property type="match status" value="1"/>
</dbReference>
<name>A0A914GU72_GLORO</name>
<evidence type="ECO:0000313" key="8">
    <source>
        <dbReference type="WBParaSite" id="Gr19_v10_g11242.t1"/>
    </source>
</evidence>
<keyword evidence="7" id="KW-1185">Reference proteome</keyword>
<dbReference type="InterPro" id="IPR015943">
    <property type="entry name" value="WD40/YVTN_repeat-like_dom_sf"/>
</dbReference>
<organism evidence="7 8">
    <name type="scientific">Globodera rostochiensis</name>
    <name type="common">Golden nematode worm</name>
    <name type="synonym">Heterodera rostochiensis</name>
    <dbReference type="NCBI Taxonomy" id="31243"/>
    <lineage>
        <taxon>Eukaryota</taxon>
        <taxon>Metazoa</taxon>
        <taxon>Ecdysozoa</taxon>
        <taxon>Nematoda</taxon>
        <taxon>Chromadorea</taxon>
        <taxon>Rhabditida</taxon>
        <taxon>Tylenchina</taxon>
        <taxon>Tylenchomorpha</taxon>
        <taxon>Tylenchoidea</taxon>
        <taxon>Heteroderidae</taxon>
        <taxon>Heteroderinae</taxon>
        <taxon>Globodera</taxon>
    </lineage>
</organism>
<evidence type="ECO:0000313" key="7">
    <source>
        <dbReference type="Proteomes" id="UP000887572"/>
    </source>
</evidence>
<dbReference type="WBParaSite" id="Gr19_v10_g11242.t1">
    <property type="protein sequence ID" value="Gr19_v10_g11242.t1"/>
    <property type="gene ID" value="Gr19_v10_g11242"/>
</dbReference>